<feature type="region of interest" description="Disordered" evidence="4">
    <location>
        <begin position="1"/>
        <end position="57"/>
    </location>
</feature>
<keyword evidence="3" id="KW-0808">Transferase</keyword>
<dbReference type="PANTHER" id="PTHR31306:SF5">
    <property type="entry name" value="ALPHA-1,6-MANNOSYLTRANSFERASE MNN10-RELATED"/>
    <property type="match status" value="1"/>
</dbReference>
<comment type="similarity">
    <text evidence="1">Belongs to the glycosyltransferase 34 family.</text>
</comment>
<protein>
    <submittedName>
        <fullName evidence="6">Alpha-1,6-mannosyltransferase subunit</fullName>
    </submittedName>
</protein>
<dbReference type="Proteomes" id="UP001201262">
    <property type="component" value="Unassembled WGS sequence"/>
</dbReference>
<evidence type="ECO:0000256" key="3">
    <source>
        <dbReference type="ARBA" id="ARBA00022679"/>
    </source>
</evidence>
<dbReference type="RefSeq" id="XP_046068023.1">
    <property type="nucleotide sequence ID" value="XM_046219060.1"/>
</dbReference>
<proteinExistence type="inferred from homology"/>
<evidence type="ECO:0000256" key="1">
    <source>
        <dbReference type="ARBA" id="ARBA00005664"/>
    </source>
</evidence>
<evidence type="ECO:0000313" key="7">
    <source>
        <dbReference type="Proteomes" id="UP001201262"/>
    </source>
</evidence>
<dbReference type="Gene3D" id="3.90.550.10">
    <property type="entry name" value="Spore Coat Polysaccharide Biosynthesis Protein SpsA, Chain A"/>
    <property type="match status" value="1"/>
</dbReference>
<dbReference type="InterPro" id="IPR029044">
    <property type="entry name" value="Nucleotide-diphossugar_trans"/>
</dbReference>
<accession>A0AAD4KHS7</accession>
<evidence type="ECO:0000256" key="5">
    <source>
        <dbReference type="SAM" id="Phobius"/>
    </source>
</evidence>
<dbReference type="InterPro" id="IPR008630">
    <property type="entry name" value="Glyco_trans_34"/>
</dbReference>
<dbReference type="GeneID" id="70249347"/>
<name>A0AAD4KHS7_9EURO</name>
<dbReference type="GO" id="GO:0006487">
    <property type="term" value="P:protein N-linked glycosylation"/>
    <property type="evidence" value="ECO:0007669"/>
    <property type="project" value="TreeGrafter"/>
</dbReference>
<evidence type="ECO:0000256" key="4">
    <source>
        <dbReference type="SAM" id="MobiDB-lite"/>
    </source>
</evidence>
<gene>
    <name evidence="6" type="ORF">BGW36DRAFT_40780</name>
</gene>
<dbReference type="FunFam" id="3.90.550.10:FF:000117">
    <property type="entry name" value="Glycosyltransferase family 34 protein"/>
    <property type="match status" value="1"/>
</dbReference>
<keyword evidence="5" id="KW-0472">Membrane</keyword>
<evidence type="ECO:0000313" key="6">
    <source>
        <dbReference type="EMBL" id="KAH8692026.1"/>
    </source>
</evidence>
<feature type="compositionally biased region" description="Low complexity" evidence="4">
    <location>
        <begin position="17"/>
        <end position="38"/>
    </location>
</feature>
<evidence type="ECO:0000256" key="2">
    <source>
        <dbReference type="ARBA" id="ARBA00022676"/>
    </source>
</evidence>
<sequence length="476" mass="55496">MSLSRSPSPLPGGGWSSPGLTPGSGSSSPRYSPRPYTSQHNNRPPSPGGVSWATAKAKSDQVRSYPSFSTRNSGFFSRQKRKISASLPRFTLTRDYREQEKLNRGRSWESGENTFKGRLFSVIKHSLHKRRFKISLFAILGLILYLSFWSAIVESYRASAFGGGQKVVMLVASNVEGGVMEWKGAREWAIERVSLRNKRKYAQRWGHNVEVLDMVAKKRYAHEWREGWEKVDFIRNAMKKYPNAEWFWWLDLNTFIMEYSYSLDNHILKYLGPYTYRDINYYNPLNITHPLTDIYLDSVTRSPTGDSNPSSINLVLPQDCGGFSLGSFLIRRSDWTDRLLDVWWDPVLYEQKHMEWEHKEQDAFEYLYTNQPWIRPNTAFVPQRRMNSFPPGACGNGSDLGIHYQESQRDFLVNLADCNMRDCWTEIYGYRELSNWLNRNPWEILKDSVTDFFRRLRGKTTLHEEHHMILDVKESA</sequence>
<feature type="transmembrane region" description="Helical" evidence="5">
    <location>
        <begin position="134"/>
        <end position="152"/>
    </location>
</feature>
<comment type="caution">
    <text evidence="6">The sequence shown here is derived from an EMBL/GenBank/DDBJ whole genome shotgun (WGS) entry which is preliminary data.</text>
</comment>
<organism evidence="6 7">
    <name type="scientific">Talaromyces proteolyticus</name>
    <dbReference type="NCBI Taxonomy" id="1131652"/>
    <lineage>
        <taxon>Eukaryota</taxon>
        <taxon>Fungi</taxon>
        <taxon>Dikarya</taxon>
        <taxon>Ascomycota</taxon>
        <taxon>Pezizomycotina</taxon>
        <taxon>Eurotiomycetes</taxon>
        <taxon>Eurotiomycetidae</taxon>
        <taxon>Eurotiales</taxon>
        <taxon>Trichocomaceae</taxon>
        <taxon>Talaromyces</taxon>
        <taxon>Talaromyces sect. Bacilispori</taxon>
    </lineage>
</organism>
<keyword evidence="7" id="KW-1185">Reference proteome</keyword>
<keyword evidence="5" id="KW-0812">Transmembrane</keyword>
<dbReference type="Pfam" id="PF05637">
    <property type="entry name" value="Glyco_transf_34"/>
    <property type="match status" value="1"/>
</dbReference>
<reference evidence="6" key="1">
    <citation type="submission" date="2021-12" db="EMBL/GenBank/DDBJ databases">
        <title>Convergent genome expansion in fungi linked to evolution of root-endophyte symbiosis.</title>
        <authorList>
            <consortium name="DOE Joint Genome Institute"/>
            <person name="Ke Y.-H."/>
            <person name="Bonito G."/>
            <person name="Liao H.-L."/>
            <person name="Looney B."/>
            <person name="Rojas-Flechas A."/>
            <person name="Nash J."/>
            <person name="Hameed K."/>
            <person name="Schadt C."/>
            <person name="Martin F."/>
            <person name="Crous P.W."/>
            <person name="Miettinen O."/>
            <person name="Magnuson J.K."/>
            <person name="Labbe J."/>
            <person name="Jacobson D."/>
            <person name="Doktycz M.J."/>
            <person name="Veneault-Fourrey C."/>
            <person name="Kuo A."/>
            <person name="Mondo S."/>
            <person name="Calhoun S."/>
            <person name="Riley R."/>
            <person name="Ohm R."/>
            <person name="LaButti K."/>
            <person name="Andreopoulos B."/>
            <person name="Pangilinan J."/>
            <person name="Nolan M."/>
            <person name="Tritt A."/>
            <person name="Clum A."/>
            <person name="Lipzen A."/>
            <person name="Daum C."/>
            <person name="Barry K."/>
            <person name="Grigoriev I.V."/>
            <person name="Vilgalys R."/>
        </authorList>
    </citation>
    <scope>NUCLEOTIDE SEQUENCE</scope>
    <source>
        <strain evidence="6">PMI_201</strain>
    </source>
</reference>
<keyword evidence="5" id="KW-1133">Transmembrane helix</keyword>
<keyword evidence="2" id="KW-0328">Glycosyltransferase</keyword>
<dbReference type="PANTHER" id="PTHR31306">
    <property type="entry name" value="ALPHA-1,6-MANNOSYLTRANSFERASE MNN11-RELATED"/>
    <property type="match status" value="1"/>
</dbReference>
<dbReference type="AlphaFoldDB" id="A0AAD4KHS7"/>
<dbReference type="GO" id="GO:0000139">
    <property type="term" value="C:Golgi membrane"/>
    <property type="evidence" value="ECO:0007669"/>
    <property type="project" value="TreeGrafter"/>
</dbReference>
<dbReference type="GO" id="GO:0016757">
    <property type="term" value="F:glycosyltransferase activity"/>
    <property type="evidence" value="ECO:0007669"/>
    <property type="project" value="UniProtKB-KW"/>
</dbReference>
<dbReference type="EMBL" id="JAJTJA010000011">
    <property type="protein sequence ID" value="KAH8692026.1"/>
    <property type="molecule type" value="Genomic_DNA"/>
</dbReference>